<dbReference type="Proteomes" id="UP000478052">
    <property type="component" value="Unassembled WGS sequence"/>
</dbReference>
<dbReference type="EMBL" id="VUJU01010196">
    <property type="protein sequence ID" value="KAF0715373.1"/>
    <property type="molecule type" value="Genomic_DNA"/>
</dbReference>
<dbReference type="GO" id="GO:0003677">
    <property type="term" value="F:DNA binding"/>
    <property type="evidence" value="ECO:0007669"/>
    <property type="project" value="InterPro"/>
</dbReference>
<dbReference type="PROSITE" id="PS51031">
    <property type="entry name" value="BESS"/>
    <property type="match status" value="1"/>
</dbReference>
<evidence type="ECO:0000256" key="1">
    <source>
        <dbReference type="PROSITE-ProRule" id="PRU00371"/>
    </source>
</evidence>
<dbReference type="OrthoDB" id="10511259at2759"/>
<sequence>MSSIETSLDNTITELQTDNDRNDSESLEFASNTCTPTLLDAIKNPFHRSIETEDADKAFLMSFSPEIKNLNPEQKSEFQFQFHQCVRNISQYNNVPQYNPSSTTIKLNINTITYQLYTTYHHHSYYPISNNFTPSTDQTPPQSQGYSSFPDPSN</sequence>
<feature type="region of interest" description="Disordered" evidence="2">
    <location>
        <begin position="131"/>
        <end position="154"/>
    </location>
</feature>
<keyword evidence="5" id="KW-1185">Reference proteome</keyword>
<evidence type="ECO:0000313" key="4">
    <source>
        <dbReference type="EMBL" id="KAF0715373.1"/>
    </source>
</evidence>
<reference evidence="4 5" key="1">
    <citation type="submission" date="2019-08" db="EMBL/GenBank/DDBJ databases">
        <title>Whole genome of Aphis craccivora.</title>
        <authorList>
            <person name="Voronova N.V."/>
            <person name="Shulinski R.S."/>
            <person name="Bandarenka Y.V."/>
            <person name="Zhorov D.G."/>
            <person name="Warner D."/>
        </authorList>
    </citation>
    <scope>NUCLEOTIDE SEQUENCE [LARGE SCALE GENOMIC DNA]</scope>
    <source>
        <strain evidence="4">180601</strain>
        <tissue evidence="4">Whole Body</tissue>
    </source>
</reference>
<dbReference type="AlphaFoldDB" id="A0A6G0VZ90"/>
<evidence type="ECO:0000256" key="2">
    <source>
        <dbReference type="SAM" id="MobiDB-lite"/>
    </source>
</evidence>
<protein>
    <recommendedName>
        <fullName evidence="3">BESS domain-containing protein</fullName>
    </recommendedName>
</protein>
<dbReference type="GO" id="GO:0005634">
    <property type="term" value="C:nucleus"/>
    <property type="evidence" value="ECO:0007669"/>
    <property type="project" value="UniProtKB-SubCell"/>
</dbReference>
<comment type="caution">
    <text evidence="4">The sequence shown here is derived from an EMBL/GenBank/DDBJ whole genome shotgun (WGS) entry which is preliminary data.</text>
</comment>
<keyword evidence="1" id="KW-0539">Nucleus</keyword>
<feature type="domain" description="BESS" evidence="3">
    <location>
        <begin position="53"/>
        <end position="92"/>
    </location>
</feature>
<accession>A0A6G0VZ90</accession>
<organism evidence="4 5">
    <name type="scientific">Aphis craccivora</name>
    <name type="common">Cowpea aphid</name>
    <dbReference type="NCBI Taxonomy" id="307492"/>
    <lineage>
        <taxon>Eukaryota</taxon>
        <taxon>Metazoa</taxon>
        <taxon>Ecdysozoa</taxon>
        <taxon>Arthropoda</taxon>
        <taxon>Hexapoda</taxon>
        <taxon>Insecta</taxon>
        <taxon>Pterygota</taxon>
        <taxon>Neoptera</taxon>
        <taxon>Paraneoptera</taxon>
        <taxon>Hemiptera</taxon>
        <taxon>Sternorrhyncha</taxon>
        <taxon>Aphidomorpha</taxon>
        <taxon>Aphidoidea</taxon>
        <taxon>Aphididae</taxon>
        <taxon>Aphidini</taxon>
        <taxon>Aphis</taxon>
        <taxon>Aphis</taxon>
    </lineage>
</organism>
<dbReference type="Pfam" id="PF02944">
    <property type="entry name" value="BESS"/>
    <property type="match status" value="1"/>
</dbReference>
<dbReference type="InterPro" id="IPR004210">
    <property type="entry name" value="BESS_motif"/>
</dbReference>
<proteinExistence type="predicted"/>
<evidence type="ECO:0000259" key="3">
    <source>
        <dbReference type="PROSITE" id="PS51031"/>
    </source>
</evidence>
<name>A0A6G0VZ90_APHCR</name>
<evidence type="ECO:0000313" key="5">
    <source>
        <dbReference type="Proteomes" id="UP000478052"/>
    </source>
</evidence>
<gene>
    <name evidence="4" type="ORF">FWK35_00022078</name>
</gene>
<comment type="subcellular location">
    <subcellularLocation>
        <location evidence="1">Nucleus</location>
    </subcellularLocation>
</comment>